<proteinExistence type="predicted"/>
<reference evidence="2" key="3">
    <citation type="submission" date="2018-04" db="EMBL/GenBank/DDBJ databases">
        <authorList>
            <person name="Sheh A."/>
            <person name="Shen Z."/>
            <person name="Mannion A.J."/>
            <person name="Fox J.G."/>
        </authorList>
    </citation>
    <scope>NUCLEOTIDE SEQUENCE</scope>
    <source>
        <strain evidence="2">MIT 97-6194</strain>
    </source>
</reference>
<comment type="caution">
    <text evidence="2">The sequence shown here is derived from an EMBL/GenBank/DDBJ whole genome shotgun (WGS) entry which is preliminary data.</text>
</comment>
<protein>
    <recommendedName>
        <fullName evidence="5">Inositol monophosphatase</fullName>
    </recommendedName>
</protein>
<dbReference type="InterPro" id="IPR020583">
    <property type="entry name" value="Inositol_monoP_metal-BS"/>
</dbReference>
<dbReference type="STRING" id="1548018.LS64_09795"/>
<keyword evidence="3" id="KW-1185">Reference proteome</keyword>
<evidence type="ECO:0000313" key="1">
    <source>
        <dbReference type="EMBL" id="MWV70712.1"/>
    </source>
</evidence>
<accession>A0A347VP51</accession>
<evidence type="ECO:0008006" key="5">
    <source>
        <dbReference type="Google" id="ProtNLM"/>
    </source>
</evidence>
<dbReference type="AlphaFoldDB" id="A0A347VP51"/>
<dbReference type="PROSITE" id="PS00629">
    <property type="entry name" value="IMP_1"/>
    <property type="match status" value="1"/>
</dbReference>
<gene>
    <name evidence="1" type="ORF">DCO61_12150</name>
    <name evidence="2" type="ORF">LS64_005275</name>
</gene>
<reference evidence="1 4" key="4">
    <citation type="submission" date="2019-12" db="EMBL/GenBank/DDBJ databases">
        <title>Multi-Generational Helicobacter saguini Isolates.</title>
        <authorList>
            <person name="Mannion A."/>
            <person name="Shen Z."/>
            <person name="Fox J.G."/>
        </authorList>
    </citation>
    <scope>NUCLEOTIDE SEQUENCE [LARGE SCALE GENOMIC DNA]</scope>
    <source>
        <strain evidence="1">16-048</strain>
        <strain evidence="4">16-048 (F4)</strain>
    </source>
</reference>
<reference evidence="2 3" key="2">
    <citation type="journal article" date="2016" name="Infect. Immun.">
        <title>Helicobacter saguini, a Novel Helicobacter Isolated from Cotton-Top Tamarins with Ulcerative Colitis, Has Proinflammatory Properties and Induces Typhlocolitis and Dysplasia in Gnotobiotic IL-10-/- Mice.</title>
        <authorList>
            <person name="Shen Z."/>
            <person name="Mannion A."/>
            <person name="Whary M.T."/>
            <person name="Muthupalani S."/>
            <person name="Sheh A."/>
            <person name="Feng Y."/>
            <person name="Gong G."/>
            <person name="Vandamme P."/>
            <person name="Holcombe H.R."/>
            <person name="Paster B.J."/>
            <person name="Fox J.G."/>
        </authorList>
    </citation>
    <scope>NUCLEOTIDE SEQUENCE [LARGE SCALE GENOMIC DNA]</scope>
    <source>
        <strain evidence="2 3">MIT 97-6194</strain>
    </source>
</reference>
<evidence type="ECO:0000313" key="4">
    <source>
        <dbReference type="Proteomes" id="UP000477070"/>
    </source>
</evidence>
<evidence type="ECO:0000313" key="3">
    <source>
        <dbReference type="Proteomes" id="UP000029714"/>
    </source>
</evidence>
<dbReference type="Gene3D" id="3.30.540.10">
    <property type="entry name" value="Fructose-1,6-Bisphosphatase, subunit A, domain 1"/>
    <property type="match status" value="1"/>
</dbReference>
<dbReference type="SUPFAM" id="SSF56655">
    <property type="entry name" value="Carbohydrate phosphatase"/>
    <property type="match status" value="1"/>
</dbReference>
<dbReference type="Proteomes" id="UP000029714">
    <property type="component" value="Unassembled WGS sequence"/>
</dbReference>
<organism evidence="2 3">
    <name type="scientific">Helicobacter saguini</name>
    <dbReference type="NCBI Taxonomy" id="1548018"/>
    <lineage>
        <taxon>Bacteria</taxon>
        <taxon>Pseudomonadati</taxon>
        <taxon>Campylobacterota</taxon>
        <taxon>Epsilonproteobacteria</taxon>
        <taxon>Campylobacterales</taxon>
        <taxon>Helicobacteraceae</taxon>
        <taxon>Helicobacter</taxon>
    </lineage>
</organism>
<evidence type="ECO:0000313" key="2">
    <source>
        <dbReference type="EMBL" id="TLD94575.1"/>
    </source>
</evidence>
<dbReference type="EMBL" id="QBIU01000002">
    <property type="protein sequence ID" value="MWV70712.1"/>
    <property type="molecule type" value="Genomic_DNA"/>
</dbReference>
<dbReference type="EMBL" id="JRMP02000006">
    <property type="protein sequence ID" value="TLD94575.1"/>
    <property type="molecule type" value="Genomic_DNA"/>
</dbReference>
<dbReference type="Proteomes" id="UP000477070">
    <property type="component" value="Unassembled WGS sequence"/>
</dbReference>
<dbReference type="OrthoDB" id="5329730at2"/>
<dbReference type="RefSeq" id="WP_118949331.1">
    <property type="nucleotide sequence ID" value="NZ_JRMP02000006.1"/>
</dbReference>
<reference evidence="2 3" key="1">
    <citation type="journal article" date="2014" name="Genome Announc.">
        <title>Draft genome sequences of eight enterohepatic helicobacter species isolated from both laboratory and wild rodents.</title>
        <authorList>
            <person name="Sheh A."/>
            <person name="Shen Z."/>
            <person name="Fox J.G."/>
        </authorList>
    </citation>
    <scope>NUCLEOTIDE SEQUENCE [LARGE SCALE GENOMIC DNA]</scope>
    <source>
        <strain evidence="2 3">MIT 97-6194</strain>
    </source>
</reference>
<sequence length="339" mass="37927">MWQKGIADMMDKIDSTFFTRCLLASCEIINVLNTRHWLLYEDYGVGAGGDESCGGDLIAEAIFAKYLTPFYSIDSEESGFIAARGSAPRGKIVLDPLDGSNNFKSNIPYFGASLALCDSDNIVKEGFIVNFAARKIVYSNERLLKITQVPLTFSFGNLDSIPDLDSIKELESHLQGDEMALRELLNNDKESGDFKGLCKEIMAQSGDVDSTIFPTLFKSGFVRYENKTFSHKLNCGIFEKASYHLDFAKELLKQNLKFRSLGAGALSIGFSFESLFVILPTKVRKYDVLAGFFLAQNEIKTGNLSEYQKYIPNLRAVDSKYILITKDFDVVEKLRNVLT</sequence>
<name>A0A347VP51_9HELI</name>